<dbReference type="RefSeq" id="WP_369276852.1">
    <property type="nucleotide sequence ID" value="NZ_JBJVMW010000017.1"/>
</dbReference>
<dbReference type="Pfam" id="PF02423">
    <property type="entry name" value="OCD_Mu_crystall"/>
    <property type="match status" value="1"/>
</dbReference>
<evidence type="ECO:0000313" key="1">
    <source>
        <dbReference type="EMBL" id="MFM9653412.1"/>
    </source>
</evidence>
<protein>
    <submittedName>
        <fullName evidence="1">Ornithine cyclodeaminase family protein</fullName>
    </submittedName>
</protein>
<gene>
    <name evidence="1" type="ORF">ACKI1S_45975</name>
</gene>
<dbReference type="Proteomes" id="UP001631993">
    <property type="component" value="Unassembled WGS sequence"/>
</dbReference>
<organism evidence="1 2">
    <name type="scientific">Streptomyces galilaeus</name>
    <dbReference type="NCBI Taxonomy" id="33899"/>
    <lineage>
        <taxon>Bacteria</taxon>
        <taxon>Bacillati</taxon>
        <taxon>Actinomycetota</taxon>
        <taxon>Actinomycetes</taxon>
        <taxon>Kitasatosporales</taxon>
        <taxon>Streptomycetaceae</taxon>
        <taxon>Streptomyces</taxon>
    </lineage>
</organism>
<dbReference type="SUPFAM" id="SSF51735">
    <property type="entry name" value="NAD(P)-binding Rossmann-fold domains"/>
    <property type="match status" value="1"/>
</dbReference>
<accession>A0ABW9IZS7</accession>
<dbReference type="PANTHER" id="PTHR13812:SF19">
    <property type="entry name" value="KETIMINE REDUCTASE MU-CRYSTALLIN"/>
    <property type="match status" value="1"/>
</dbReference>
<reference evidence="1 2" key="1">
    <citation type="submission" date="2024-12" db="EMBL/GenBank/DDBJ databases">
        <title>Forecasting of Potato common scab and diversities of Pathogenic streptomyces spp. in china.</title>
        <authorList>
            <person name="Handique U."/>
            <person name="Wu J."/>
        </authorList>
    </citation>
    <scope>NUCLEOTIDE SEQUENCE [LARGE SCALE GENOMIC DNA]</scope>
    <source>
        <strain evidence="1 2">ZRIMU1585</strain>
    </source>
</reference>
<comment type="caution">
    <text evidence="1">The sequence shown here is derived from an EMBL/GenBank/DDBJ whole genome shotgun (WGS) entry which is preliminary data.</text>
</comment>
<dbReference type="InterPro" id="IPR036291">
    <property type="entry name" value="NAD(P)-bd_dom_sf"/>
</dbReference>
<dbReference type="InterPro" id="IPR003462">
    <property type="entry name" value="ODC_Mu_crystall"/>
</dbReference>
<evidence type="ECO:0000313" key="2">
    <source>
        <dbReference type="Proteomes" id="UP001631993"/>
    </source>
</evidence>
<dbReference type="PANTHER" id="PTHR13812">
    <property type="entry name" value="KETIMINE REDUCTASE MU-CRYSTALLIN"/>
    <property type="match status" value="1"/>
</dbReference>
<keyword evidence="2" id="KW-1185">Reference proteome</keyword>
<sequence>MAFDPDTGEPAALLDGRAITAARTGACSALSARLLAREDATVLAVLGTGVQARSHARAICRVRPIREIRIAGRDPAKAAVLAEELSAALEGDVRAVSSYAEALDGADIAAATTHAVEPVIRRSWLTPGVHITSVGYNPAGREVDDATVIEALVCVESRQAVLAPFPAGSNDLLMPIRGGLITADHVHAELGELIAGHRAGRTTPDQITLYKSVGVAAQDAAATALVLASAREQSIGEEITLR</sequence>
<proteinExistence type="predicted"/>
<dbReference type="EMBL" id="JBJVNE010000049">
    <property type="protein sequence ID" value="MFM9653412.1"/>
    <property type="molecule type" value="Genomic_DNA"/>
</dbReference>
<name>A0ABW9IZS7_STRGJ</name>
<dbReference type="Gene3D" id="3.40.50.720">
    <property type="entry name" value="NAD(P)-binding Rossmann-like Domain"/>
    <property type="match status" value="1"/>
</dbReference>